<proteinExistence type="predicted"/>
<feature type="domain" description="Haemin-degrading HemS/ChuX" evidence="1">
    <location>
        <begin position="210"/>
        <end position="341"/>
    </location>
</feature>
<comment type="caution">
    <text evidence="2">The sequence shown here is derived from an EMBL/GenBank/DDBJ whole genome shotgun (WGS) entry which is preliminary data.</text>
</comment>
<dbReference type="CDD" id="cd16831">
    <property type="entry name" value="HemS-like_C"/>
    <property type="match status" value="1"/>
</dbReference>
<name>A0ABQ5W423_9HYPH</name>
<accession>A0ABQ5W423</accession>
<dbReference type="RefSeq" id="WP_284340104.1">
    <property type="nucleotide sequence ID" value="NZ_BSNS01000009.1"/>
</dbReference>
<dbReference type="Pfam" id="PF05171">
    <property type="entry name" value="HemS"/>
    <property type="match status" value="2"/>
</dbReference>
<dbReference type="Gene3D" id="3.40.1570.10">
    <property type="entry name" value="HemS/ChuS/ChuX like domains"/>
    <property type="match status" value="2"/>
</dbReference>
<organism evidence="2 3">
    <name type="scientific">Devosia nitrariae</name>
    <dbReference type="NCBI Taxonomy" id="2071872"/>
    <lineage>
        <taxon>Bacteria</taxon>
        <taxon>Pseudomonadati</taxon>
        <taxon>Pseudomonadota</taxon>
        <taxon>Alphaproteobacteria</taxon>
        <taxon>Hyphomicrobiales</taxon>
        <taxon>Devosiaceae</taxon>
        <taxon>Devosia</taxon>
    </lineage>
</organism>
<sequence length="350" mass="38776">MTETLRKSPDDIRALREKHKQMRERDFARIHGISEAELASAHIGHGVIRLNADVEVLLNGLTALGEIMALTRNESAVHEKIGPVEKVVVGPNASMVLGSQIDLRIFPGKWAFGFAVEKAGENGEVRRSLQFFDRQGNAVFKIHARPATDLEAWAVLTVNLTAKDQSPALDIRPALPIERRTPASAAELRERWSALTDTHQFFGMLRDLNLDRLDALKMAGEDYAWPLEEAAVPALFTAAAKAQLPIMVFVGNGGCIQIHSGPVETITPMGPWLNVMDPTFHLHLRLDQIAEVWAVRKPTKDGHVSSVEVYGADGNLIIQFFGKRKEGVDERAEWRVIVETLPTAQRNRAA</sequence>
<dbReference type="InterPro" id="IPR007845">
    <property type="entry name" value="HemS/ChuX_dom"/>
</dbReference>
<dbReference type="CDD" id="cd16830">
    <property type="entry name" value="HemS-like_N"/>
    <property type="match status" value="1"/>
</dbReference>
<evidence type="ECO:0000259" key="1">
    <source>
        <dbReference type="Pfam" id="PF05171"/>
    </source>
</evidence>
<evidence type="ECO:0000313" key="3">
    <source>
        <dbReference type="Proteomes" id="UP001156691"/>
    </source>
</evidence>
<gene>
    <name evidence="2" type="ORF">GCM10010862_19100</name>
</gene>
<dbReference type="EMBL" id="BSNS01000009">
    <property type="protein sequence ID" value="GLQ54651.1"/>
    <property type="molecule type" value="Genomic_DNA"/>
</dbReference>
<protein>
    <submittedName>
        <fullName evidence="2">Hemin-degrading factor</fullName>
    </submittedName>
</protein>
<dbReference type="InterPro" id="IPR053733">
    <property type="entry name" value="Heme_Transport_Util_sf"/>
</dbReference>
<reference evidence="3" key="1">
    <citation type="journal article" date="2019" name="Int. J. Syst. Evol. Microbiol.">
        <title>The Global Catalogue of Microorganisms (GCM) 10K type strain sequencing project: providing services to taxonomists for standard genome sequencing and annotation.</title>
        <authorList>
            <consortium name="The Broad Institute Genomics Platform"/>
            <consortium name="The Broad Institute Genome Sequencing Center for Infectious Disease"/>
            <person name="Wu L."/>
            <person name="Ma J."/>
        </authorList>
    </citation>
    <scope>NUCLEOTIDE SEQUENCE [LARGE SCALE GENOMIC DNA]</scope>
    <source>
        <strain evidence="3">NBRC 112416</strain>
    </source>
</reference>
<dbReference type="Proteomes" id="UP001156691">
    <property type="component" value="Unassembled WGS sequence"/>
</dbReference>
<keyword evidence="3" id="KW-1185">Reference proteome</keyword>
<feature type="domain" description="Haemin-degrading HemS/ChuX" evidence="1">
    <location>
        <begin position="32"/>
        <end position="157"/>
    </location>
</feature>
<dbReference type="SUPFAM" id="SSF144064">
    <property type="entry name" value="Heme iron utilization protein-like"/>
    <property type="match status" value="1"/>
</dbReference>
<evidence type="ECO:0000313" key="2">
    <source>
        <dbReference type="EMBL" id="GLQ54651.1"/>
    </source>
</evidence>